<dbReference type="AlphaFoldDB" id="A0A7S0S787"/>
<organism evidence="1">
    <name type="scientific">Mantoniella antarctica</name>
    <dbReference type="NCBI Taxonomy" id="81844"/>
    <lineage>
        <taxon>Eukaryota</taxon>
        <taxon>Viridiplantae</taxon>
        <taxon>Chlorophyta</taxon>
        <taxon>Mamiellophyceae</taxon>
        <taxon>Mamiellales</taxon>
        <taxon>Mamiellaceae</taxon>
        <taxon>Mantoniella</taxon>
    </lineage>
</organism>
<reference evidence="1" key="1">
    <citation type="submission" date="2021-01" db="EMBL/GenBank/DDBJ databases">
        <authorList>
            <person name="Corre E."/>
            <person name="Pelletier E."/>
            <person name="Niang G."/>
            <person name="Scheremetjew M."/>
            <person name="Finn R."/>
            <person name="Kale V."/>
            <person name="Holt S."/>
            <person name="Cochrane G."/>
            <person name="Meng A."/>
            <person name="Brown T."/>
            <person name="Cohen L."/>
        </authorList>
    </citation>
    <scope>NUCLEOTIDE SEQUENCE</scope>
    <source>
        <strain evidence="1">SL-175</strain>
    </source>
</reference>
<protein>
    <submittedName>
        <fullName evidence="1">Uncharacterized protein</fullName>
    </submittedName>
</protein>
<dbReference type="EMBL" id="HBFC01001783">
    <property type="protein sequence ID" value="CAD8698244.1"/>
    <property type="molecule type" value="Transcribed_RNA"/>
</dbReference>
<accession>A0A7S0S787</accession>
<sequence length="310" mass="34323">MAPEDSTWRVLKHLEGTSYHKPFGFATSWVDYWQANSGLAMPTLCPGCAKPLRPGNLTVGCHVMVQNSSGHKRHAIVPACSSCNKSSKDNKGDLIWLCTAVTIADPSKQDFVGRIMLPKTLTDASCYWIEIHGMNAFRDENNEEMFRIEGLTNKSREGDKPRACLYKNPDDFLQELAGYLKRKSKDAVQKKLELQKKLDMILKNDAAFVPMVIICNTRKYPEPNRAKYKEAYGVCTVNGCHKTAGGPKTTMCTLHDEQDMVTKFKAVAVTAPKRRGVLAWMTPTRGVKNAVGKWSAQPPVAPAAASSSAR</sequence>
<name>A0A7S0S787_9CHLO</name>
<evidence type="ECO:0000313" key="1">
    <source>
        <dbReference type="EMBL" id="CAD8698244.1"/>
    </source>
</evidence>
<gene>
    <name evidence="1" type="ORF">MANT1106_LOCUS925</name>
</gene>
<proteinExistence type="predicted"/>